<keyword evidence="2" id="KW-0812">Transmembrane</keyword>
<accession>A0AAV0EWC6</accession>
<keyword evidence="2" id="KW-0472">Membrane</keyword>
<keyword evidence="2" id="KW-1133">Transmembrane helix</keyword>
<gene>
    <name evidence="3" type="ORF">CEPIT_LOCUS28416</name>
</gene>
<evidence type="ECO:0000256" key="2">
    <source>
        <dbReference type="SAM" id="Phobius"/>
    </source>
</evidence>
<dbReference type="SUPFAM" id="SSF53474">
    <property type="entry name" value="alpha/beta-Hydrolases"/>
    <property type="match status" value="1"/>
</dbReference>
<dbReference type="GO" id="GO:0004185">
    <property type="term" value="F:serine-type carboxypeptidase activity"/>
    <property type="evidence" value="ECO:0007669"/>
    <property type="project" value="InterPro"/>
</dbReference>
<dbReference type="PRINTS" id="PR00724">
    <property type="entry name" value="CRBOXYPTASEC"/>
</dbReference>
<evidence type="ECO:0000313" key="4">
    <source>
        <dbReference type="Proteomes" id="UP001152523"/>
    </source>
</evidence>
<comment type="similarity">
    <text evidence="1">Belongs to the peptidase S10 family.</text>
</comment>
<dbReference type="Gene3D" id="3.40.50.1820">
    <property type="entry name" value="alpha/beta hydrolase"/>
    <property type="match status" value="1"/>
</dbReference>
<dbReference type="AlphaFoldDB" id="A0AAV0EWC6"/>
<sequence>MAAWSPWIAIIVFTATLYTSFTGVKSSINGDQISSLPGQPANVTFRQYSGYVEVRSQRALFYYFVEAETQPDSKPLVLWLNGGPGCSSVGYGAFMENGPFRPRGRVLIKNPQSWNKEANMLYLESPAGVGFSYSLNQSYYAYVNDDMTGFVAV</sequence>
<dbReference type="PANTHER" id="PTHR11802">
    <property type="entry name" value="SERINE PROTEASE FAMILY S10 SERINE CARBOXYPEPTIDASE"/>
    <property type="match status" value="1"/>
</dbReference>
<comment type="caution">
    <text evidence="3">The sequence shown here is derived from an EMBL/GenBank/DDBJ whole genome shotgun (WGS) entry which is preliminary data.</text>
</comment>
<name>A0AAV0EWC6_9ASTE</name>
<reference evidence="3" key="1">
    <citation type="submission" date="2022-07" db="EMBL/GenBank/DDBJ databases">
        <authorList>
            <person name="Macas J."/>
            <person name="Novak P."/>
            <person name="Neumann P."/>
        </authorList>
    </citation>
    <scope>NUCLEOTIDE SEQUENCE</scope>
</reference>
<proteinExistence type="inferred from homology"/>
<organism evidence="3 4">
    <name type="scientific">Cuscuta epithymum</name>
    <dbReference type="NCBI Taxonomy" id="186058"/>
    <lineage>
        <taxon>Eukaryota</taxon>
        <taxon>Viridiplantae</taxon>
        <taxon>Streptophyta</taxon>
        <taxon>Embryophyta</taxon>
        <taxon>Tracheophyta</taxon>
        <taxon>Spermatophyta</taxon>
        <taxon>Magnoliopsida</taxon>
        <taxon>eudicotyledons</taxon>
        <taxon>Gunneridae</taxon>
        <taxon>Pentapetalae</taxon>
        <taxon>asterids</taxon>
        <taxon>lamiids</taxon>
        <taxon>Solanales</taxon>
        <taxon>Convolvulaceae</taxon>
        <taxon>Cuscuteae</taxon>
        <taxon>Cuscuta</taxon>
        <taxon>Cuscuta subgen. Cuscuta</taxon>
    </lineage>
</organism>
<dbReference type="GO" id="GO:0006508">
    <property type="term" value="P:proteolysis"/>
    <property type="evidence" value="ECO:0007669"/>
    <property type="project" value="InterPro"/>
</dbReference>
<dbReference type="GO" id="GO:0005773">
    <property type="term" value="C:vacuole"/>
    <property type="evidence" value="ECO:0007669"/>
    <property type="project" value="TreeGrafter"/>
</dbReference>
<dbReference type="Pfam" id="PF00450">
    <property type="entry name" value="Peptidase_S10"/>
    <property type="match status" value="1"/>
</dbReference>
<keyword evidence="4" id="KW-1185">Reference proteome</keyword>
<evidence type="ECO:0000313" key="3">
    <source>
        <dbReference type="EMBL" id="CAH9127558.1"/>
    </source>
</evidence>
<dbReference type="InterPro" id="IPR029058">
    <property type="entry name" value="AB_hydrolase_fold"/>
</dbReference>
<dbReference type="InterPro" id="IPR001563">
    <property type="entry name" value="Peptidase_S10"/>
</dbReference>
<dbReference type="Proteomes" id="UP001152523">
    <property type="component" value="Unassembled WGS sequence"/>
</dbReference>
<dbReference type="EMBL" id="CAMAPF010000948">
    <property type="protein sequence ID" value="CAH9127558.1"/>
    <property type="molecule type" value="Genomic_DNA"/>
</dbReference>
<evidence type="ECO:0000256" key="1">
    <source>
        <dbReference type="ARBA" id="ARBA00009431"/>
    </source>
</evidence>
<dbReference type="PANTHER" id="PTHR11802:SF123">
    <property type="entry name" value="CARBOXYPEPTIDASE"/>
    <property type="match status" value="1"/>
</dbReference>
<protein>
    <submittedName>
        <fullName evidence="3">Uncharacterized protein</fullName>
    </submittedName>
</protein>
<feature type="transmembrane region" description="Helical" evidence="2">
    <location>
        <begin position="6"/>
        <end position="24"/>
    </location>
</feature>